<dbReference type="InterPro" id="IPR004360">
    <property type="entry name" value="Glyas_Fos-R_dOase_dom"/>
</dbReference>
<dbReference type="STRING" id="83656.B1H18_10860"/>
<gene>
    <name evidence="3" type="ORF">B1H18_10860</name>
</gene>
<evidence type="ECO:0000256" key="1">
    <source>
        <dbReference type="SAM" id="MobiDB-lite"/>
    </source>
</evidence>
<sequence length="292" mass="29572">MVSGPRGGATPWVTLLTGDPDAARDFYGPLLNWTFDSGEDAGTVWRALDAEGAPVALIGRSHAGTRGSGIWAPCFEVGDADFCAARIRAHGGTVAVGPLPFLGGRRVLAADRHGTPFSVRQGPEGRTSCRQPPYGRGARPETARYSLHTRDVVETAAFYSAVLCAAGPGPVGAGVTSGTYGDETTLSRDGLRLMGLVPLPRESTVGSACWQPEFVVADVAGRTARAVTLGATLVTDGTESTAGTGTPSGVPGPDGPGVPLGAGTPGGPKAGAGRALLRAPDGTVFALATTRP</sequence>
<name>A0A1V4AAP3_9ACTN</name>
<accession>A0A1V4AAP3</accession>
<dbReference type="RefSeq" id="WP_077967122.1">
    <property type="nucleotide sequence ID" value="NZ_MVFC01000006.1"/>
</dbReference>
<evidence type="ECO:0000313" key="3">
    <source>
        <dbReference type="EMBL" id="OON80875.1"/>
    </source>
</evidence>
<dbReference type="PROSITE" id="PS51819">
    <property type="entry name" value="VOC"/>
    <property type="match status" value="1"/>
</dbReference>
<reference evidence="3 4" key="1">
    <citation type="submission" date="2017-02" db="EMBL/GenBank/DDBJ databases">
        <title>Draft Genome Sequence of Streptomyces tsukubaensis F601, a Producer of the immunosuppressant tacrolimus FK506.</title>
        <authorList>
            <person name="Zong G."/>
            <person name="Zhong C."/>
            <person name="Fu J."/>
            <person name="Qin R."/>
            <person name="Cao G."/>
        </authorList>
    </citation>
    <scope>NUCLEOTIDE SEQUENCE [LARGE SCALE GENOMIC DNA]</scope>
    <source>
        <strain evidence="3 4">F601</strain>
    </source>
</reference>
<protein>
    <recommendedName>
        <fullName evidence="2">VOC domain-containing protein</fullName>
    </recommendedName>
</protein>
<dbReference type="AlphaFoldDB" id="A0A1V4AAP3"/>
<dbReference type="PANTHER" id="PTHR33993">
    <property type="entry name" value="GLYOXALASE-RELATED"/>
    <property type="match status" value="1"/>
</dbReference>
<dbReference type="EMBL" id="MVFC01000006">
    <property type="protein sequence ID" value="OON80875.1"/>
    <property type="molecule type" value="Genomic_DNA"/>
</dbReference>
<dbReference type="PANTHER" id="PTHR33993:SF10">
    <property type="entry name" value="CONSERVED PROTEIN"/>
    <property type="match status" value="1"/>
</dbReference>
<dbReference type="InterPro" id="IPR052164">
    <property type="entry name" value="Anthracycline_SecMetBiosynth"/>
</dbReference>
<organism evidence="3 4">
    <name type="scientific">Streptomyces tsukubensis</name>
    <dbReference type="NCBI Taxonomy" id="83656"/>
    <lineage>
        <taxon>Bacteria</taxon>
        <taxon>Bacillati</taxon>
        <taxon>Actinomycetota</taxon>
        <taxon>Actinomycetes</taxon>
        <taxon>Kitasatosporales</taxon>
        <taxon>Streptomycetaceae</taxon>
        <taxon>Streptomyces</taxon>
    </lineage>
</organism>
<feature type="compositionally biased region" description="Gly residues" evidence="1">
    <location>
        <begin position="258"/>
        <end position="270"/>
    </location>
</feature>
<dbReference type="Gene3D" id="3.10.180.10">
    <property type="entry name" value="2,3-Dihydroxybiphenyl 1,2-Dioxygenase, domain 1"/>
    <property type="match status" value="2"/>
</dbReference>
<evidence type="ECO:0000313" key="4">
    <source>
        <dbReference type="Proteomes" id="UP000190539"/>
    </source>
</evidence>
<proteinExistence type="predicted"/>
<dbReference type="InterPro" id="IPR029068">
    <property type="entry name" value="Glyas_Bleomycin-R_OHBP_Dase"/>
</dbReference>
<feature type="domain" description="VOC" evidence="2">
    <location>
        <begin position="9"/>
        <end position="122"/>
    </location>
</feature>
<feature type="region of interest" description="Disordered" evidence="1">
    <location>
        <begin position="236"/>
        <end position="275"/>
    </location>
</feature>
<comment type="caution">
    <text evidence="3">The sequence shown here is derived from an EMBL/GenBank/DDBJ whole genome shotgun (WGS) entry which is preliminary data.</text>
</comment>
<feature type="compositionally biased region" description="Low complexity" evidence="1">
    <location>
        <begin position="240"/>
        <end position="257"/>
    </location>
</feature>
<dbReference type="Pfam" id="PF00903">
    <property type="entry name" value="Glyoxalase"/>
    <property type="match status" value="1"/>
</dbReference>
<dbReference type="SUPFAM" id="SSF54593">
    <property type="entry name" value="Glyoxalase/Bleomycin resistance protein/Dihydroxybiphenyl dioxygenase"/>
    <property type="match status" value="2"/>
</dbReference>
<keyword evidence="4" id="KW-1185">Reference proteome</keyword>
<evidence type="ECO:0000259" key="2">
    <source>
        <dbReference type="PROSITE" id="PS51819"/>
    </source>
</evidence>
<dbReference type="Proteomes" id="UP000190539">
    <property type="component" value="Unassembled WGS sequence"/>
</dbReference>
<dbReference type="InterPro" id="IPR037523">
    <property type="entry name" value="VOC_core"/>
</dbReference>
<feature type="region of interest" description="Disordered" evidence="1">
    <location>
        <begin position="115"/>
        <end position="141"/>
    </location>
</feature>